<protein>
    <submittedName>
        <fullName evidence="11">ATP-binding cassette transporter</fullName>
    </submittedName>
</protein>
<organism evidence="12">
    <name type="scientific">Selaginella moellendorffii</name>
    <name type="common">Spikemoss</name>
    <dbReference type="NCBI Taxonomy" id="88036"/>
    <lineage>
        <taxon>Eukaryota</taxon>
        <taxon>Viridiplantae</taxon>
        <taxon>Streptophyta</taxon>
        <taxon>Embryophyta</taxon>
        <taxon>Tracheophyta</taxon>
        <taxon>Lycopodiopsida</taxon>
        <taxon>Selaginellales</taxon>
        <taxon>Selaginellaceae</taxon>
        <taxon>Selaginella</taxon>
    </lineage>
</organism>
<evidence type="ECO:0000256" key="3">
    <source>
        <dbReference type="ARBA" id="ARBA00022448"/>
    </source>
</evidence>
<dbReference type="KEGG" id="smo:SELMODRAFT_231453"/>
<dbReference type="eggNOG" id="KOG0059">
    <property type="taxonomic scope" value="Eukaryota"/>
</dbReference>
<proteinExistence type="inferred from homology"/>
<dbReference type="PROSITE" id="PS00211">
    <property type="entry name" value="ABC_TRANSPORTER_1"/>
    <property type="match status" value="1"/>
</dbReference>
<sequence length="913" mass="103281">MEDDEERGGQARILHGDVKTASFPVRANALMAKNLVFQRRSWKTNACLVMFPALLCLLLFGIQKIVDTLMREPAFTCGCMCVPVSSGDCETRCGVEYSDNVQAVTCPVPSPYKIPAMMQISRRPFQAVNFGGEFPGFPDPSCRTFWSCPYVFVYTGQNRSIADRNFRRPPLAYFMEPGLPNHFYVLRRDCSNYNGQWIAPCIPTLLLWREDRRIIDKEIYRGYMKGNEHRWINEIPAAYDFQSTSLQKLDVNIFYNATYAGDIRMEFPGILRVARSLNLVTEAFLKTILGSVARLPLLFIKEMPKPETRYVLDFSSLLGPLFYMWVVQLLLPVMLTYLVYEKERNLRMMMKMHGLGDGPYWLITYAYFLALSTLYIICFILFGSLVGLQFFRLNDYSLQFTFYMVYMNLQIALSFFGATLFSRVSTATVCGYLYVFAFGLLGAFLFQNYVEDVHTSRVFIFLLELLPGFSLYRGLYEFAQYALVGGKQGTHGMRWKNIHDRENAFKQVVTIMAVELPIFTILALYLDQVVSSGSGLKRHPLFFLKRYFPRPQENIISRVSEEGEQKPDIAREVSAYKVVQTVQSLRDGNTSLYSVVCDDLKKVYIGKDGGLSKYAVRGLSLAIERGECFGMLGPNGAGKTSSINMMIGFLTPSSGKVYIDGRDISKDMDKLYAVMGVCPQHDLIWELLTGREHLLFYGRLKSLKGSALENAVQASLKSVGLFNGGVGDKKAGTYSGGMKRRLSVAISLIGNPKVVYMDEPSTGLDPASRRTLWNVIRQAKEDRAIVLTTHSMEEAEALCDRIGIFVEGKLQCIGSSNDLKSRYGGSYTFTVTTSPSKELEVVGLVHTWSPRGKRTYNLSGTQKFQLPKEGVELSRVFRDTENAKETLELQAWGLADTTLEDVFIKVMKELKQM</sequence>
<dbReference type="PANTHER" id="PTHR19229">
    <property type="entry name" value="ATP-BINDING CASSETTE TRANSPORTER SUBFAMILY A ABCA"/>
    <property type="match status" value="1"/>
</dbReference>
<keyword evidence="6 11" id="KW-0067">ATP-binding</keyword>
<evidence type="ECO:0000256" key="9">
    <source>
        <dbReference type="SAM" id="Phobius"/>
    </source>
</evidence>
<dbReference type="SUPFAM" id="SSF52540">
    <property type="entry name" value="P-loop containing nucleoside triphosphate hydrolases"/>
    <property type="match status" value="1"/>
</dbReference>
<evidence type="ECO:0000256" key="2">
    <source>
        <dbReference type="ARBA" id="ARBA00008526"/>
    </source>
</evidence>
<dbReference type="InterPro" id="IPR013525">
    <property type="entry name" value="ABC2_TM"/>
</dbReference>
<keyword evidence="5" id="KW-0547">Nucleotide-binding</keyword>
<reference evidence="11 12" key="1">
    <citation type="journal article" date="2011" name="Science">
        <title>The Selaginella genome identifies genetic changes associated with the evolution of vascular plants.</title>
        <authorList>
            <person name="Banks J.A."/>
            <person name="Nishiyama T."/>
            <person name="Hasebe M."/>
            <person name="Bowman J.L."/>
            <person name="Gribskov M."/>
            <person name="dePamphilis C."/>
            <person name="Albert V.A."/>
            <person name="Aono N."/>
            <person name="Aoyama T."/>
            <person name="Ambrose B.A."/>
            <person name="Ashton N.W."/>
            <person name="Axtell M.J."/>
            <person name="Barker E."/>
            <person name="Barker M.S."/>
            <person name="Bennetzen J.L."/>
            <person name="Bonawitz N.D."/>
            <person name="Chapple C."/>
            <person name="Cheng C."/>
            <person name="Correa L.G."/>
            <person name="Dacre M."/>
            <person name="DeBarry J."/>
            <person name="Dreyer I."/>
            <person name="Elias M."/>
            <person name="Engstrom E.M."/>
            <person name="Estelle M."/>
            <person name="Feng L."/>
            <person name="Finet C."/>
            <person name="Floyd S.K."/>
            <person name="Frommer W.B."/>
            <person name="Fujita T."/>
            <person name="Gramzow L."/>
            <person name="Gutensohn M."/>
            <person name="Harholt J."/>
            <person name="Hattori M."/>
            <person name="Heyl A."/>
            <person name="Hirai T."/>
            <person name="Hiwatashi Y."/>
            <person name="Ishikawa M."/>
            <person name="Iwata M."/>
            <person name="Karol K.G."/>
            <person name="Koehler B."/>
            <person name="Kolukisaoglu U."/>
            <person name="Kubo M."/>
            <person name="Kurata T."/>
            <person name="Lalonde S."/>
            <person name="Li K."/>
            <person name="Li Y."/>
            <person name="Litt A."/>
            <person name="Lyons E."/>
            <person name="Manning G."/>
            <person name="Maruyama T."/>
            <person name="Michael T.P."/>
            <person name="Mikami K."/>
            <person name="Miyazaki S."/>
            <person name="Morinaga S."/>
            <person name="Murata T."/>
            <person name="Mueller-Roeber B."/>
            <person name="Nelson D.R."/>
            <person name="Obara M."/>
            <person name="Oguri Y."/>
            <person name="Olmstead R.G."/>
            <person name="Onodera N."/>
            <person name="Petersen B.L."/>
            <person name="Pils B."/>
            <person name="Prigge M."/>
            <person name="Rensing S.A."/>
            <person name="Riano-Pachon D.M."/>
            <person name="Roberts A.W."/>
            <person name="Sato Y."/>
            <person name="Scheller H.V."/>
            <person name="Schulz B."/>
            <person name="Schulz C."/>
            <person name="Shakirov E.V."/>
            <person name="Shibagaki N."/>
            <person name="Shinohara N."/>
            <person name="Shippen D.E."/>
            <person name="Soerensen I."/>
            <person name="Sotooka R."/>
            <person name="Sugimoto N."/>
            <person name="Sugita M."/>
            <person name="Sumikawa N."/>
            <person name="Tanurdzic M."/>
            <person name="Theissen G."/>
            <person name="Ulvskov P."/>
            <person name="Wakazuki S."/>
            <person name="Weng J.K."/>
            <person name="Willats W.W."/>
            <person name="Wipf D."/>
            <person name="Wolf P.G."/>
            <person name="Yang L."/>
            <person name="Zimmer A.D."/>
            <person name="Zhu Q."/>
            <person name="Mitros T."/>
            <person name="Hellsten U."/>
            <person name="Loque D."/>
            <person name="Otillar R."/>
            <person name="Salamov A."/>
            <person name="Schmutz J."/>
            <person name="Shapiro H."/>
            <person name="Lindquist E."/>
            <person name="Lucas S."/>
            <person name="Rokhsar D."/>
            <person name="Grigoriev I.V."/>
        </authorList>
    </citation>
    <scope>NUCLEOTIDE SEQUENCE [LARGE SCALE GENOMIC DNA]</scope>
</reference>
<dbReference type="GO" id="GO:0006869">
    <property type="term" value="P:lipid transport"/>
    <property type="evidence" value="ECO:0000318"/>
    <property type="project" value="GO_Central"/>
</dbReference>
<dbReference type="FunFam" id="3.40.50.300:FF:000665">
    <property type="entry name" value="ABC transporter A family member 2"/>
    <property type="match status" value="1"/>
</dbReference>
<dbReference type="HOGENOM" id="CLU_000604_19_5_1"/>
<keyword evidence="7 9" id="KW-1133">Transmembrane helix</keyword>
<feature type="domain" description="ABC transporter" evidence="10">
    <location>
        <begin position="595"/>
        <end position="832"/>
    </location>
</feature>
<evidence type="ECO:0000256" key="4">
    <source>
        <dbReference type="ARBA" id="ARBA00022692"/>
    </source>
</evidence>
<dbReference type="InterPro" id="IPR003593">
    <property type="entry name" value="AAA+_ATPase"/>
</dbReference>
<dbReference type="SMART" id="SM00382">
    <property type="entry name" value="AAA"/>
    <property type="match status" value="1"/>
</dbReference>
<evidence type="ECO:0000256" key="5">
    <source>
        <dbReference type="ARBA" id="ARBA00022741"/>
    </source>
</evidence>
<dbReference type="GO" id="GO:0016020">
    <property type="term" value="C:membrane"/>
    <property type="evidence" value="ECO:0007669"/>
    <property type="project" value="UniProtKB-SubCell"/>
</dbReference>
<dbReference type="Pfam" id="PF00005">
    <property type="entry name" value="ABC_tran"/>
    <property type="match status" value="1"/>
</dbReference>
<dbReference type="OMA" id="TSFIEMM"/>
<dbReference type="PROSITE" id="PS50893">
    <property type="entry name" value="ABC_TRANSPORTER_2"/>
    <property type="match status" value="1"/>
</dbReference>
<dbReference type="GO" id="GO:0005524">
    <property type="term" value="F:ATP binding"/>
    <property type="evidence" value="ECO:0007669"/>
    <property type="project" value="UniProtKB-KW"/>
</dbReference>
<dbReference type="InterPro" id="IPR026082">
    <property type="entry name" value="ABCA"/>
</dbReference>
<evidence type="ECO:0000256" key="6">
    <source>
        <dbReference type="ARBA" id="ARBA00022840"/>
    </source>
</evidence>
<keyword evidence="8 9" id="KW-0472">Membrane</keyword>
<evidence type="ECO:0000256" key="1">
    <source>
        <dbReference type="ARBA" id="ARBA00004141"/>
    </source>
</evidence>
<accession>D8RFW1</accession>
<feature type="transmembrane region" description="Helical" evidence="9">
    <location>
        <begin position="429"/>
        <end position="446"/>
    </location>
</feature>
<feature type="transmembrane region" description="Helical" evidence="9">
    <location>
        <begin position="360"/>
        <end position="388"/>
    </location>
</feature>
<dbReference type="CDD" id="cd03263">
    <property type="entry name" value="ABC_subfamily_A"/>
    <property type="match status" value="1"/>
</dbReference>
<keyword evidence="4 9" id="KW-0812">Transmembrane</keyword>
<dbReference type="InterPro" id="IPR017871">
    <property type="entry name" value="ABC_transporter-like_CS"/>
</dbReference>
<dbReference type="EMBL" id="GL377578">
    <property type="protein sequence ID" value="EFJ28932.1"/>
    <property type="molecule type" value="Genomic_DNA"/>
</dbReference>
<dbReference type="PANTHER" id="PTHR19229:SF154">
    <property type="entry name" value="ABC TRANSPORTER A FAMILY MEMBER 3-RELATED"/>
    <property type="match status" value="1"/>
</dbReference>
<dbReference type="GO" id="GO:0140359">
    <property type="term" value="F:ABC-type transporter activity"/>
    <property type="evidence" value="ECO:0007669"/>
    <property type="project" value="InterPro"/>
</dbReference>
<evidence type="ECO:0000256" key="8">
    <source>
        <dbReference type="ARBA" id="ARBA00023136"/>
    </source>
</evidence>
<dbReference type="Gene3D" id="3.40.50.300">
    <property type="entry name" value="P-loop containing nucleotide triphosphate hydrolases"/>
    <property type="match status" value="1"/>
</dbReference>
<dbReference type="InterPro" id="IPR003439">
    <property type="entry name" value="ABC_transporter-like_ATP-bd"/>
</dbReference>
<dbReference type="InterPro" id="IPR027417">
    <property type="entry name" value="P-loop_NTPase"/>
</dbReference>
<evidence type="ECO:0000313" key="12">
    <source>
        <dbReference type="Proteomes" id="UP000001514"/>
    </source>
</evidence>
<dbReference type="FunCoup" id="D8RFW1">
    <property type="interactions" value="10"/>
</dbReference>
<comment type="subcellular location">
    <subcellularLocation>
        <location evidence="1">Membrane</location>
        <topology evidence="1">Multi-pass membrane protein</topology>
    </subcellularLocation>
</comment>
<name>D8RFW1_SELML</name>
<feature type="transmembrane region" description="Helical" evidence="9">
    <location>
        <begin position="320"/>
        <end position="340"/>
    </location>
</feature>
<evidence type="ECO:0000259" key="10">
    <source>
        <dbReference type="PROSITE" id="PS50893"/>
    </source>
</evidence>
<feature type="transmembrane region" description="Helical" evidence="9">
    <location>
        <begin position="458"/>
        <end position="483"/>
    </location>
</feature>
<evidence type="ECO:0000313" key="11">
    <source>
        <dbReference type="EMBL" id="EFJ28932.1"/>
    </source>
</evidence>
<keyword evidence="3" id="KW-0813">Transport</keyword>
<dbReference type="AlphaFoldDB" id="D8RFW1"/>
<dbReference type="InParanoid" id="D8RFW1"/>
<comment type="similarity">
    <text evidence="2">Belongs to the ABC transporter superfamily. ABCA family. CPR flippase (TC 3.A.1.211) subfamily.</text>
</comment>
<dbReference type="GO" id="GO:0016887">
    <property type="term" value="F:ATP hydrolysis activity"/>
    <property type="evidence" value="ECO:0007669"/>
    <property type="project" value="InterPro"/>
</dbReference>
<dbReference type="Pfam" id="PF12698">
    <property type="entry name" value="ABC2_membrane_3"/>
    <property type="match status" value="1"/>
</dbReference>
<gene>
    <name evidence="11" type="primary">SmABCA7</name>
    <name evidence="11" type="ORF">SELMODRAFT_231453</name>
</gene>
<feature type="transmembrane region" description="Helical" evidence="9">
    <location>
        <begin position="504"/>
        <end position="526"/>
    </location>
</feature>
<evidence type="ECO:0000256" key="7">
    <source>
        <dbReference type="ARBA" id="ARBA00022989"/>
    </source>
</evidence>
<dbReference type="Pfam" id="PF24526">
    <property type="entry name" value="ABCA12_C"/>
    <property type="match status" value="1"/>
</dbReference>
<keyword evidence="12" id="KW-1185">Reference proteome</keyword>
<dbReference type="Gramene" id="EFJ28932">
    <property type="protein sequence ID" value="EFJ28932"/>
    <property type="gene ID" value="SELMODRAFT_231453"/>
</dbReference>
<dbReference type="Proteomes" id="UP000001514">
    <property type="component" value="Unassembled WGS sequence"/>
</dbReference>
<dbReference type="GO" id="GO:0005319">
    <property type="term" value="F:lipid transporter activity"/>
    <property type="evidence" value="ECO:0000318"/>
    <property type="project" value="GO_Central"/>
</dbReference>
<dbReference type="GO" id="GO:0042626">
    <property type="term" value="F:ATPase-coupled transmembrane transporter activity"/>
    <property type="evidence" value="ECO:0000318"/>
    <property type="project" value="GO_Central"/>
</dbReference>
<feature type="transmembrane region" description="Helical" evidence="9">
    <location>
        <begin position="42"/>
        <end position="62"/>
    </location>
</feature>
<feature type="transmembrane region" description="Helical" evidence="9">
    <location>
        <begin position="400"/>
        <end position="422"/>
    </location>
</feature>